<dbReference type="Gene3D" id="2.30.29.30">
    <property type="entry name" value="Pleckstrin-homology domain (PH domain)/Phosphotyrosine-binding domain (PTB)"/>
    <property type="match status" value="1"/>
</dbReference>
<feature type="region of interest" description="Disordered" evidence="8">
    <location>
        <begin position="393"/>
        <end position="503"/>
    </location>
</feature>
<dbReference type="PROSITE" id="PS50297">
    <property type="entry name" value="ANK_REP_REGION"/>
    <property type="match status" value="1"/>
</dbReference>
<dbReference type="InterPro" id="IPR018494">
    <property type="entry name" value="Oxysterol-bd_CS"/>
</dbReference>
<sequence>MSVPAPIPNRQGSGGQDSTKLSSSPTISIANSLTAPSSALYNFRLLEALRSDDPAQVQPFLDELRPSSSSVGGQEDVSKAGRLLGMAVRVASVPILTLILSSPNIPSPNLPVQPGSMSTPLHVASEIGRADAAGVLLNHPLINDTTRDDQGRTPLECAANGEVSSVIEDSRGAYQMRYLARLAGYIASPLSSADESLRMTEFLEQPRAEILNLNVLDEKSGTSLLHEAAKRRDLGLVELAVKRGADVFVRDRRGRRVLENEKGGDERIKVFLRQFSNQDSMVQSKGDGRPPDLRGFLSKWVNYRTGWRTRWFVLENGILSYYRTREDEAFACRGSIAMAVATIQPSSDGSRFEVHSRVSSSVPKLIVKSAHRAEIARWVQTIKLNIEYYSKSGNRAPSDSRTAPSRSASLKTTYSDKTTGPVGALPPSDQFLNPQLARSPTLLSGISAPPRTTGSSKRRDPSPTGTAGTDTMDDDDDNLSAYEAGDKDSVLGGTEPQKGSHGIPYESSFELGILNIKAQIELTQQLIDSIVTPPTSTTASPQRPSTLTRTPSRQQAVKDALRSSLATLATLITQQNNMSVDRERYLFGRIQREVEARRLWEENMLTVAQQQADMDRQLTEAALDNEKKRRALRQARGVLAGLSGGASLPTSPAPEPGVPSPTGILDVPASATSRTLNASIGSLSTPLASPGFNRASISNIQEVQDAIDAAGSDSEDGDDEFFDAIEANAIPNMKLYESIAHPDLHRPGTPLSERPPPIVSEKEVAAPTRGTIKEMLARKSLEPYHHVRNKLPLDDDKRPPVSLWSILKSSVGKDLTKISFPVAFNECTSMLQRMAEDMEYDACLTVAASEQDSLKRIAFVGAFAMSNYSSTIGRIAKPFNPLLSQSFEYAIPNRYRYISEQVSHHPPISACYSEAPSWKYYGEVDAQNKFQGRSFEIKPTGVAHADLIIPKAWAKAPGYPDAGPEYGEGLVAEHYSWKKVTTNVSNFIMGNPIIDHYGDLIVTNHRTGETCTLTFKPRGWRGKDAFEIKGSVLDSEGNTAWDIAGRWDTQLVARRAGAGSAPLEADAQFKESQKEYLLLWRNSEKPKAPFNLTPFAVTLNDIPSGLKDYLCPTDCRLRTDQRAFENAEYERAQALKTANEEKQRITRKLRAEGKIPPHEPRWFEASTDPDGGDRLWVPKRVEDGEVRFWAEREKAPETQWAEVDHIFAED</sequence>
<dbReference type="GO" id="GO:0097038">
    <property type="term" value="C:perinuclear endoplasmic reticulum"/>
    <property type="evidence" value="ECO:0007669"/>
    <property type="project" value="TreeGrafter"/>
</dbReference>
<feature type="compositionally biased region" description="Polar residues" evidence="8">
    <location>
        <begin position="393"/>
        <end position="418"/>
    </location>
</feature>
<evidence type="ECO:0000256" key="4">
    <source>
        <dbReference type="ARBA" id="ARBA00023055"/>
    </source>
</evidence>
<dbReference type="GO" id="GO:0032934">
    <property type="term" value="F:sterol binding"/>
    <property type="evidence" value="ECO:0007669"/>
    <property type="project" value="TreeGrafter"/>
</dbReference>
<evidence type="ECO:0000256" key="3">
    <source>
        <dbReference type="ARBA" id="ARBA00022553"/>
    </source>
</evidence>
<dbReference type="Gene3D" id="1.25.40.20">
    <property type="entry name" value="Ankyrin repeat-containing domain"/>
    <property type="match status" value="2"/>
</dbReference>
<dbReference type="PANTHER" id="PTHR10972:SF205">
    <property type="entry name" value="OXYSTEROL-BINDING PROTEIN 1"/>
    <property type="match status" value="1"/>
</dbReference>
<reference evidence="10 11" key="1">
    <citation type="submission" date="2016-07" db="EMBL/GenBank/DDBJ databases">
        <title>Pervasive Adenine N6-methylation of Active Genes in Fungi.</title>
        <authorList>
            <consortium name="DOE Joint Genome Institute"/>
            <person name="Mondo S.J."/>
            <person name="Dannebaum R.O."/>
            <person name="Kuo R.C."/>
            <person name="Labutti K."/>
            <person name="Haridas S."/>
            <person name="Kuo A."/>
            <person name="Salamov A."/>
            <person name="Ahrendt S.R."/>
            <person name="Lipzen A."/>
            <person name="Sullivan W."/>
            <person name="Andreopoulos W.B."/>
            <person name="Clum A."/>
            <person name="Lindquist E."/>
            <person name="Daum C."/>
            <person name="Ramamoorthy G.K."/>
            <person name="Gryganskyi A."/>
            <person name="Culley D."/>
            <person name="Magnuson J.K."/>
            <person name="James T.Y."/>
            <person name="O'Malley M.A."/>
            <person name="Stajich J.E."/>
            <person name="Spatafora J.W."/>
            <person name="Visel A."/>
            <person name="Grigoriev I.V."/>
        </authorList>
    </citation>
    <scope>NUCLEOTIDE SEQUENCE [LARGE SCALE GENOMIC DNA]</scope>
    <source>
        <strain evidence="10 11">68-887.2</strain>
    </source>
</reference>
<dbReference type="AlphaFoldDB" id="A0A1Y2AVX9"/>
<comment type="caution">
    <text evidence="10">The sequence shown here is derived from an EMBL/GenBank/DDBJ whole genome shotgun (WGS) entry which is preliminary data.</text>
</comment>
<dbReference type="GO" id="GO:0006887">
    <property type="term" value="P:exocytosis"/>
    <property type="evidence" value="ECO:0007669"/>
    <property type="project" value="TreeGrafter"/>
</dbReference>
<dbReference type="EMBL" id="MCFC01000045">
    <property type="protein sequence ID" value="ORY26692.1"/>
    <property type="molecule type" value="Genomic_DNA"/>
</dbReference>
<keyword evidence="2" id="KW-0813">Transport</keyword>
<keyword evidence="3" id="KW-0597">Phosphoprotein</keyword>
<dbReference type="GO" id="GO:0005886">
    <property type="term" value="C:plasma membrane"/>
    <property type="evidence" value="ECO:0007669"/>
    <property type="project" value="TreeGrafter"/>
</dbReference>
<feature type="region of interest" description="Disordered" evidence="8">
    <location>
        <begin position="642"/>
        <end position="667"/>
    </location>
</feature>
<feature type="repeat" description="ANK" evidence="6">
    <location>
        <begin position="220"/>
        <end position="252"/>
    </location>
</feature>
<dbReference type="FunCoup" id="A0A1Y2AVX9">
    <property type="interactions" value="291"/>
</dbReference>
<dbReference type="InParanoid" id="A0A1Y2AVX9"/>
<evidence type="ECO:0000256" key="8">
    <source>
        <dbReference type="SAM" id="MobiDB-lite"/>
    </source>
</evidence>
<dbReference type="SMART" id="SM00233">
    <property type="entry name" value="PH"/>
    <property type="match status" value="1"/>
</dbReference>
<evidence type="ECO:0000256" key="2">
    <source>
        <dbReference type="ARBA" id="ARBA00022448"/>
    </source>
</evidence>
<dbReference type="GO" id="GO:0005635">
    <property type="term" value="C:nuclear envelope"/>
    <property type="evidence" value="ECO:0007669"/>
    <property type="project" value="TreeGrafter"/>
</dbReference>
<dbReference type="GO" id="GO:0005829">
    <property type="term" value="C:cytosol"/>
    <property type="evidence" value="ECO:0007669"/>
    <property type="project" value="TreeGrafter"/>
</dbReference>
<proteinExistence type="inferred from homology"/>
<evidence type="ECO:0000256" key="7">
    <source>
        <dbReference type="RuleBase" id="RU003844"/>
    </source>
</evidence>
<feature type="compositionally biased region" description="Polar residues" evidence="8">
    <location>
        <begin position="430"/>
        <end position="455"/>
    </location>
</feature>
<comment type="similarity">
    <text evidence="1 7">Belongs to the OSBP family.</text>
</comment>
<organism evidence="10 11">
    <name type="scientific">Naematelia encephala</name>
    <dbReference type="NCBI Taxonomy" id="71784"/>
    <lineage>
        <taxon>Eukaryota</taxon>
        <taxon>Fungi</taxon>
        <taxon>Dikarya</taxon>
        <taxon>Basidiomycota</taxon>
        <taxon>Agaricomycotina</taxon>
        <taxon>Tremellomycetes</taxon>
        <taxon>Tremellales</taxon>
        <taxon>Naemateliaceae</taxon>
        <taxon>Naematelia</taxon>
    </lineage>
</organism>
<dbReference type="InterPro" id="IPR011993">
    <property type="entry name" value="PH-like_dom_sf"/>
</dbReference>
<dbReference type="SUPFAM" id="SSF50729">
    <property type="entry name" value="PH domain-like"/>
    <property type="match status" value="1"/>
</dbReference>
<evidence type="ECO:0000256" key="5">
    <source>
        <dbReference type="ARBA" id="ARBA00023121"/>
    </source>
</evidence>
<keyword evidence="6" id="KW-0040">ANK repeat</keyword>
<dbReference type="InterPro" id="IPR037239">
    <property type="entry name" value="OSBP_sf"/>
</dbReference>
<dbReference type="GO" id="GO:0006897">
    <property type="term" value="P:endocytosis"/>
    <property type="evidence" value="ECO:0007669"/>
    <property type="project" value="TreeGrafter"/>
</dbReference>
<dbReference type="SUPFAM" id="SSF48403">
    <property type="entry name" value="Ankyrin repeat"/>
    <property type="match status" value="1"/>
</dbReference>
<dbReference type="STRING" id="71784.A0A1Y2AVX9"/>
<evidence type="ECO:0000313" key="10">
    <source>
        <dbReference type="EMBL" id="ORY26692.1"/>
    </source>
</evidence>
<feature type="region of interest" description="Disordered" evidence="8">
    <location>
        <begin position="1157"/>
        <end position="1176"/>
    </location>
</feature>
<dbReference type="Gene3D" id="2.40.160.120">
    <property type="match status" value="1"/>
</dbReference>
<keyword evidence="11" id="KW-1185">Reference proteome</keyword>
<evidence type="ECO:0000256" key="6">
    <source>
        <dbReference type="PROSITE-ProRule" id="PRU00023"/>
    </source>
</evidence>
<keyword evidence="5" id="KW-0446">Lipid-binding</keyword>
<dbReference type="GO" id="GO:0006869">
    <property type="term" value="P:lipid transport"/>
    <property type="evidence" value="ECO:0007669"/>
    <property type="project" value="UniProtKB-KW"/>
</dbReference>
<dbReference type="PROSITE" id="PS01013">
    <property type="entry name" value="OSBP"/>
    <property type="match status" value="1"/>
</dbReference>
<dbReference type="SMART" id="SM00248">
    <property type="entry name" value="ANK"/>
    <property type="match status" value="2"/>
</dbReference>
<keyword evidence="4" id="KW-0445">Lipid transport</keyword>
<dbReference type="SUPFAM" id="SSF144000">
    <property type="entry name" value="Oxysterol-binding protein-like"/>
    <property type="match status" value="1"/>
</dbReference>
<dbReference type="GO" id="GO:0030011">
    <property type="term" value="P:maintenance of cell polarity"/>
    <property type="evidence" value="ECO:0007669"/>
    <property type="project" value="TreeGrafter"/>
</dbReference>
<dbReference type="Proteomes" id="UP000193986">
    <property type="component" value="Unassembled WGS sequence"/>
</dbReference>
<dbReference type="PANTHER" id="PTHR10972">
    <property type="entry name" value="OXYSTEROL-BINDING PROTEIN-RELATED"/>
    <property type="match status" value="1"/>
</dbReference>
<accession>A0A1Y2AVX9</accession>
<dbReference type="InterPro" id="IPR002110">
    <property type="entry name" value="Ankyrin_rpt"/>
</dbReference>
<dbReference type="PROSITE" id="PS50003">
    <property type="entry name" value="PH_DOMAIN"/>
    <property type="match status" value="1"/>
</dbReference>
<name>A0A1Y2AVX9_9TREE</name>
<evidence type="ECO:0000256" key="1">
    <source>
        <dbReference type="ARBA" id="ARBA00008842"/>
    </source>
</evidence>
<gene>
    <name evidence="10" type="ORF">BCR39DRAFT_540450</name>
</gene>
<feature type="region of interest" description="Disordered" evidence="8">
    <location>
        <begin position="532"/>
        <end position="554"/>
    </location>
</feature>
<dbReference type="PROSITE" id="PS50088">
    <property type="entry name" value="ANK_REPEAT"/>
    <property type="match status" value="1"/>
</dbReference>
<evidence type="ECO:0000313" key="11">
    <source>
        <dbReference type="Proteomes" id="UP000193986"/>
    </source>
</evidence>
<dbReference type="OrthoDB" id="416222at2759"/>
<dbReference type="InterPro" id="IPR000648">
    <property type="entry name" value="Oxysterol-bd"/>
</dbReference>
<evidence type="ECO:0000259" key="9">
    <source>
        <dbReference type="PROSITE" id="PS50003"/>
    </source>
</evidence>
<protein>
    <submittedName>
        <fullName evidence="10">Putative Oxysterol-binding protein</fullName>
    </submittedName>
</protein>
<dbReference type="Pfam" id="PF01237">
    <property type="entry name" value="Oxysterol_BP"/>
    <property type="match status" value="1"/>
</dbReference>
<feature type="domain" description="PH" evidence="9">
    <location>
        <begin position="290"/>
        <end position="387"/>
    </location>
</feature>
<feature type="region of interest" description="Disordered" evidence="8">
    <location>
        <begin position="1"/>
        <end position="24"/>
    </location>
</feature>
<dbReference type="FunFam" id="2.40.160.120:FF:000017">
    <property type="entry name" value="Oxysterol-binding protein homolog C2F12.05c"/>
    <property type="match status" value="1"/>
</dbReference>
<dbReference type="Pfam" id="PF00169">
    <property type="entry name" value="PH"/>
    <property type="match status" value="1"/>
</dbReference>
<dbReference type="InterPro" id="IPR036770">
    <property type="entry name" value="Ankyrin_rpt-contain_sf"/>
</dbReference>
<dbReference type="InterPro" id="IPR001849">
    <property type="entry name" value="PH_domain"/>
</dbReference>
<dbReference type="GO" id="GO:0034727">
    <property type="term" value="P:piecemeal microautophagy of the nucleus"/>
    <property type="evidence" value="ECO:0007669"/>
    <property type="project" value="TreeGrafter"/>
</dbReference>